<proteinExistence type="predicted"/>
<comment type="caution">
    <text evidence="1">The sequence shown here is derived from an EMBL/GenBank/DDBJ whole genome shotgun (WGS) entry which is preliminary data.</text>
</comment>
<name>X1S8B3_9ZZZZ</name>
<dbReference type="AlphaFoldDB" id="X1S8B3"/>
<evidence type="ECO:0000313" key="1">
    <source>
        <dbReference type="EMBL" id="GAI63984.1"/>
    </source>
</evidence>
<feature type="non-terminal residue" evidence="1">
    <location>
        <position position="34"/>
    </location>
</feature>
<organism evidence="1">
    <name type="scientific">marine sediment metagenome</name>
    <dbReference type="NCBI Taxonomy" id="412755"/>
    <lineage>
        <taxon>unclassified sequences</taxon>
        <taxon>metagenomes</taxon>
        <taxon>ecological metagenomes</taxon>
    </lineage>
</organism>
<sequence>PHEPSVKDIEELTQRISGFFGSNAIVVFMAPSES</sequence>
<reference evidence="1" key="1">
    <citation type="journal article" date="2014" name="Front. Microbiol.">
        <title>High frequency of phylogenetically diverse reductive dehalogenase-homologous genes in deep subseafloor sedimentary metagenomes.</title>
        <authorList>
            <person name="Kawai M."/>
            <person name="Futagami T."/>
            <person name="Toyoda A."/>
            <person name="Takaki Y."/>
            <person name="Nishi S."/>
            <person name="Hori S."/>
            <person name="Arai W."/>
            <person name="Tsubouchi T."/>
            <person name="Morono Y."/>
            <person name="Uchiyama I."/>
            <person name="Ito T."/>
            <person name="Fujiyama A."/>
            <person name="Inagaki F."/>
            <person name="Takami H."/>
        </authorList>
    </citation>
    <scope>NUCLEOTIDE SEQUENCE</scope>
    <source>
        <strain evidence="1">Expedition CK06-06</strain>
    </source>
</reference>
<gene>
    <name evidence="1" type="ORF">S06H3_67103</name>
</gene>
<dbReference type="EMBL" id="BARV01046213">
    <property type="protein sequence ID" value="GAI63984.1"/>
    <property type="molecule type" value="Genomic_DNA"/>
</dbReference>
<feature type="non-terminal residue" evidence="1">
    <location>
        <position position="1"/>
    </location>
</feature>
<accession>X1S8B3</accession>
<protein>
    <submittedName>
        <fullName evidence="1">Uncharacterized protein</fullName>
    </submittedName>
</protein>